<reference evidence="2 3" key="1">
    <citation type="submission" date="2014-03" db="EMBL/GenBank/DDBJ databases">
        <title>The Genome Sequence of Francisella tularensis subsp. tularensis str. SCHU S4 substr. FSC043.</title>
        <authorList>
            <consortium name="The Broad Institute Genomics Platform"/>
            <consortium name="The Broad Institute Genome Sequencing Center for Infectious Disease"/>
            <person name="Chapman S.B."/>
            <person name="Guina T."/>
            <person name="Gelhaus C."/>
            <person name="Comer J."/>
            <person name="Sellati T."/>
            <person name="Sjostedt A."/>
            <person name="Young S.K."/>
            <person name="Zeng Q."/>
            <person name="Gargeya S."/>
            <person name="Abouelleil A."/>
            <person name="Alvarado L."/>
            <person name="Chapman S.B."/>
            <person name="Gainer-Dewar J."/>
            <person name="Goldberg J."/>
            <person name="Griggs A."/>
            <person name="Gujja S."/>
            <person name="Hansen M."/>
            <person name="Howarth C."/>
            <person name="Imamovic A."/>
            <person name="Larimer J."/>
            <person name="Murphy C."/>
            <person name="Naylor J."/>
            <person name="Pearson M."/>
            <person name="Poon T.W."/>
            <person name="Priest M."/>
            <person name="Roberts A."/>
            <person name="Saif S."/>
            <person name="Shea T."/>
            <person name="Sykes S."/>
            <person name="Wortman J."/>
            <person name="Nusbaum C."/>
            <person name="Birren B."/>
        </authorList>
    </citation>
    <scope>NUCLEOTIDE SEQUENCE [LARGE SCALE GENOMIC DNA]</scope>
    <source>
        <strain evidence="2 3">Schu S4</strain>
    </source>
</reference>
<feature type="domain" description="Saccharopine dehydrogenase NADP binding" evidence="1">
    <location>
        <begin position="24"/>
        <end position="88"/>
    </location>
</feature>
<dbReference type="InterPro" id="IPR005097">
    <property type="entry name" value="Sacchrp_dh_NADP-bd"/>
</dbReference>
<dbReference type="AlphaFoldDB" id="A0AAD3AS61"/>
<organism evidence="2 3">
    <name type="scientific">Francisella tularensis subsp. tularensis str. SCHU S4 substr. FSC237</name>
    <dbReference type="NCBI Taxonomy" id="1341660"/>
    <lineage>
        <taxon>Bacteria</taxon>
        <taxon>Pseudomonadati</taxon>
        <taxon>Pseudomonadota</taxon>
        <taxon>Gammaproteobacteria</taxon>
        <taxon>Thiotrichales</taxon>
        <taxon>Francisellaceae</taxon>
        <taxon>Francisella</taxon>
    </lineage>
</organism>
<dbReference type="Gene3D" id="3.40.50.720">
    <property type="entry name" value="NAD(P)-binding Rossmann-like Domain"/>
    <property type="match status" value="1"/>
</dbReference>
<sequence>MVESGDYIVHLLDKHIPDDKPVLERNIDNLKYVELDVTKTTELQKYVKQHNPKSIVSCLPFFLNKSIAKLAGELGLNYFDLTEDVEATDYIKSIAENSKNSFFCTTMWSCS</sequence>
<gene>
    <name evidence="2" type="ORF">P250_02679</name>
</gene>
<dbReference type="RefSeq" id="WP_227644106.1">
    <property type="nucleotide sequence ID" value="NZ_KK211923.1"/>
</dbReference>
<proteinExistence type="predicted"/>
<evidence type="ECO:0000313" key="3">
    <source>
        <dbReference type="Proteomes" id="UP000023806"/>
    </source>
</evidence>
<dbReference type="Pfam" id="PF03435">
    <property type="entry name" value="Sacchrp_dh_NADP"/>
    <property type="match status" value="1"/>
</dbReference>
<dbReference type="EMBL" id="JIDS01000002">
    <property type="protein sequence ID" value="EZK37922.1"/>
    <property type="molecule type" value="Genomic_DNA"/>
</dbReference>
<name>A0AAD3AS61_FRATT</name>
<comment type="caution">
    <text evidence="2">The sequence shown here is derived from an EMBL/GenBank/DDBJ whole genome shotgun (WGS) entry which is preliminary data.</text>
</comment>
<evidence type="ECO:0000313" key="2">
    <source>
        <dbReference type="EMBL" id="EZK37922.1"/>
    </source>
</evidence>
<evidence type="ECO:0000259" key="1">
    <source>
        <dbReference type="Pfam" id="PF03435"/>
    </source>
</evidence>
<dbReference type="Proteomes" id="UP000023806">
    <property type="component" value="Unassembled WGS sequence"/>
</dbReference>
<accession>A0AAD3AS61</accession>
<protein>
    <recommendedName>
        <fullName evidence="1">Saccharopine dehydrogenase NADP binding domain-containing protein</fullName>
    </recommendedName>
</protein>